<name>A0A506U5H8_9HYPH</name>
<dbReference type="InterPro" id="IPR010813">
    <property type="entry name" value="DUF1413"/>
</dbReference>
<comment type="caution">
    <text evidence="1">The sequence shown here is derived from an EMBL/GenBank/DDBJ whole genome shotgun (WGS) entry which is preliminary data.</text>
</comment>
<dbReference type="OrthoDB" id="7631703at2"/>
<evidence type="ECO:0000313" key="1">
    <source>
        <dbReference type="EMBL" id="TPW28626.1"/>
    </source>
</evidence>
<protein>
    <submittedName>
        <fullName evidence="1">DUF1413 domain-containing protein</fullName>
    </submittedName>
</protein>
<dbReference type="AlphaFoldDB" id="A0A506U5H8"/>
<reference evidence="1 2" key="1">
    <citation type="submission" date="2019-06" db="EMBL/GenBank/DDBJ databases">
        <authorList>
            <person name="Li M."/>
        </authorList>
    </citation>
    <scope>NUCLEOTIDE SEQUENCE [LARGE SCALE GENOMIC DNA]</scope>
    <source>
        <strain evidence="1 2">BGMRC2036</strain>
    </source>
</reference>
<proteinExistence type="predicted"/>
<sequence length="75" mass="8422">MLDERLCEKLKTKLLGLEPGDFHFPTLYGEGWDDLYIGDKVRLGREFLAAVRKGAFSGVSDTGEKKGGGRIYRKD</sequence>
<evidence type="ECO:0000313" key="2">
    <source>
        <dbReference type="Proteomes" id="UP000318801"/>
    </source>
</evidence>
<gene>
    <name evidence="1" type="ORF">FJU08_16775</name>
</gene>
<dbReference type="Pfam" id="PF07205">
    <property type="entry name" value="DUF1413"/>
    <property type="match status" value="1"/>
</dbReference>
<dbReference type="EMBL" id="VHLG01000012">
    <property type="protein sequence ID" value="TPW28626.1"/>
    <property type="molecule type" value="Genomic_DNA"/>
</dbReference>
<keyword evidence="2" id="KW-1185">Reference proteome</keyword>
<dbReference type="Proteomes" id="UP000318801">
    <property type="component" value="Unassembled WGS sequence"/>
</dbReference>
<organism evidence="1 2">
    <name type="scientific">Martelella alba</name>
    <dbReference type="NCBI Taxonomy" id="2590451"/>
    <lineage>
        <taxon>Bacteria</taxon>
        <taxon>Pseudomonadati</taxon>
        <taxon>Pseudomonadota</taxon>
        <taxon>Alphaproteobacteria</taxon>
        <taxon>Hyphomicrobiales</taxon>
        <taxon>Aurantimonadaceae</taxon>
        <taxon>Martelella</taxon>
    </lineage>
</organism>
<accession>A0A506U5H8</accession>